<organism evidence="2 3">
    <name type="scientific">Owenia fusiformis</name>
    <name type="common">Polychaete worm</name>
    <dbReference type="NCBI Taxonomy" id="6347"/>
    <lineage>
        <taxon>Eukaryota</taxon>
        <taxon>Metazoa</taxon>
        <taxon>Spiralia</taxon>
        <taxon>Lophotrochozoa</taxon>
        <taxon>Annelida</taxon>
        <taxon>Polychaeta</taxon>
        <taxon>Sedentaria</taxon>
        <taxon>Canalipalpata</taxon>
        <taxon>Sabellida</taxon>
        <taxon>Oweniida</taxon>
        <taxon>Oweniidae</taxon>
        <taxon>Owenia</taxon>
    </lineage>
</organism>
<feature type="compositionally biased region" description="Polar residues" evidence="1">
    <location>
        <begin position="234"/>
        <end position="246"/>
    </location>
</feature>
<feature type="compositionally biased region" description="Polar residues" evidence="1">
    <location>
        <begin position="45"/>
        <end position="59"/>
    </location>
</feature>
<feature type="region of interest" description="Disordered" evidence="1">
    <location>
        <begin position="1"/>
        <end position="216"/>
    </location>
</feature>
<evidence type="ECO:0000313" key="3">
    <source>
        <dbReference type="Proteomes" id="UP000749559"/>
    </source>
</evidence>
<dbReference type="EMBL" id="CAIIXF020000005">
    <property type="protein sequence ID" value="CAH1783012.1"/>
    <property type="molecule type" value="Genomic_DNA"/>
</dbReference>
<accession>A0A8S4NMY5</accession>
<dbReference type="AlphaFoldDB" id="A0A8S4NMY5"/>
<comment type="caution">
    <text evidence="2">The sequence shown here is derived from an EMBL/GenBank/DDBJ whole genome shotgun (WGS) entry which is preliminary data.</text>
</comment>
<sequence>MGNEQGKASSSDKNGAEEKKERKGSMRFKKLSRKDSTKKAKSDIGQDSSAKSDNNSNVKLKSKESSPVNEFKRKNSNQAKPVKEVKVPPAKENAKASLAKPDDKPPVAKVDSKPKPENKVTAQVEVEEKPTPSKVATNSPAAKVEPKSVEVSESIAADAKPSPVKKEENHTAQEEKCAVKEASQSEVNMHIKPSSVLDEAKQVPAKLETKQPKIENKLKYDKDTVLEQKTIKDTFSSKLDSQVSQTKDSDERTVRATFENPAE</sequence>
<keyword evidence="3" id="KW-1185">Reference proteome</keyword>
<feature type="compositionally biased region" description="Basic and acidic residues" evidence="1">
    <location>
        <begin position="14"/>
        <end position="24"/>
    </location>
</feature>
<evidence type="ECO:0000313" key="2">
    <source>
        <dbReference type="EMBL" id="CAH1783012.1"/>
    </source>
</evidence>
<evidence type="ECO:0000256" key="1">
    <source>
        <dbReference type="SAM" id="MobiDB-lite"/>
    </source>
</evidence>
<feature type="compositionally biased region" description="Basic and acidic residues" evidence="1">
    <location>
        <begin position="33"/>
        <end position="44"/>
    </location>
</feature>
<dbReference type="Proteomes" id="UP000749559">
    <property type="component" value="Unassembled WGS sequence"/>
</dbReference>
<name>A0A8S4NMY5_OWEFU</name>
<feature type="compositionally biased region" description="Basic and acidic residues" evidence="1">
    <location>
        <begin position="100"/>
        <end position="118"/>
    </location>
</feature>
<feature type="compositionally biased region" description="Basic and acidic residues" evidence="1">
    <location>
        <begin position="207"/>
        <end position="216"/>
    </location>
</feature>
<reference evidence="2" key="1">
    <citation type="submission" date="2022-03" db="EMBL/GenBank/DDBJ databases">
        <authorList>
            <person name="Martin C."/>
        </authorList>
    </citation>
    <scope>NUCLEOTIDE SEQUENCE</scope>
</reference>
<gene>
    <name evidence="2" type="ORF">OFUS_LOCUS9395</name>
</gene>
<feature type="region of interest" description="Disordered" evidence="1">
    <location>
        <begin position="234"/>
        <end position="263"/>
    </location>
</feature>
<feature type="compositionally biased region" description="Basic and acidic residues" evidence="1">
    <location>
        <begin position="164"/>
        <end position="179"/>
    </location>
</feature>
<protein>
    <submittedName>
        <fullName evidence="2">Uncharacterized protein</fullName>
    </submittedName>
</protein>
<feature type="compositionally biased region" description="Polar residues" evidence="1">
    <location>
        <begin position="1"/>
        <end position="13"/>
    </location>
</feature>
<proteinExistence type="predicted"/>